<sequence>MKKIGYILMLIGLLMPLILLTNMSVHEFQTYRHYQSYQSRSTSFSAEQKAAIDTYEEQINSGDIPTIDPFAEKNSSDSHSVVVPNLEDGVIGYLSIPSIEIRQPIYIGATSQHLNDGVASIIGTDLPVGGMGHRSVIAGHRSWYTDLRFFRLTELKEGDKIFIEIGGSTLTYLVKNTEVIKATDWQKLLPVENQDMLTLLTCDPLVPPFDYRLLVNAYRQPDVAEEDAQSKQTSQEEMKQYQQHSFSFVFYLTIFGWLLLCYILYGFVTLLTNTLRKSKSDVVDLI</sequence>
<dbReference type="Gene3D" id="2.40.260.10">
    <property type="entry name" value="Sortase"/>
    <property type="match status" value="1"/>
</dbReference>
<dbReference type="EMBL" id="CP065430">
    <property type="protein sequence ID" value="QPO26456.1"/>
    <property type="molecule type" value="Genomic_DNA"/>
</dbReference>
<dbReference type="NCBIfam" id="TIGR01076">
    <property type="entry name" value="sortase_fam"/>
    <property type="match status" value="1"/>
</dbReference>
<proteinExistence type="predicted"/>
<dbReference type="InterPro" id="IPR023365">
    <property type="entry name" value="Sortase_dom-sf"/>
</dbReference>
<gene>
    <name evidence="3" type="ORF">I5V48_11015</name>
</gene>
<dbReference type="SUPFAM" id="SSF63817">
    <property type="entry name" value="Sortase"/>
    <property type="match status" value="1"/>
</dbReference>
<dbReference type="RefSeq" id="WP_043033437.1">
    <property type="nucleotide sequence ID" value="NZ_CEDT01000056.1"/>
</dbReference>
<dbReference type="Pfam" id="PF04203">
    <property type="entry name" value="Sortase"/>
    <property type="match status" value="1"/>
</dbReference>
<dbReference type="CDD" id="cd05827">
    <property type="entry name" value="Sortase_C"/>
    <property type="match status" value="1"/>
</dbReference>
<evidence type="ECO:0000313" key="4">
    <source>
        <dbReference type="Proteomes" id="UP000594569"/>
    </source>
</evidence>
<evidence type="ECO:0000256" key="2">
    <source>
        <dbReference type="PIRSR" id="PIRSR605754-1"/>
    </source>
</evidence>
<dbReference type="Proteomes" id="UP000594569">
    <property type="component" value="Chromosome"/>
</dbReference>
<accession>A0A0Z8GHF5</accession>
<dbReference type="NCBIfam" id="NF033745">
    <property type="entry name" value="class_C_sortase"/>
    <property type="match status" value="1"/>
</dbReference>
<organism evidence="3 4">
    <name type="scientific">Streptococcus suis</name>
    <dbReference type="NCBI Taxonomy" id="1307"/>
    <lineage>
        <taxon>Bacteria</taxon>
        <taxon>Bacillati</taxon>
        <taxon>Bacillota</taxon>
        <taxon>Bacilli</taxon>
        <taxon>Lactobacillales</taxon>
        <taxon>Streptococcaceae</taxon>
        <taxon>Streptococcus</taxon>
    </lineage>
</organism>
<reference evidence="3 4" key="1">
    <citation type="submission" date="2020-12" db="EMBL/GenBank/DDBJ databases">
        <title>Nonconservative transfer and diversity of a new family of integrative and conjugative elements associated with antibiotic resistance in zoonotic pathogen Streptococcus suis.</title>
        <authorList>
            <person name="Huang J."/>
        </authorList>
    </citation>
    <scope>NUCLEOTIDE SEQUENCE [LARGE SCALE GENOMIC DNA]</scope>
    <source>
        <strain evidence="3 4">YZDH1</strain>
    </source>
</reference>
<evidence type="ECO:0000313" key="3">
    <source>
        <dbReference type="EMBL" id="QPO26456.1"/>
    </source>
</evidence>
<evidence type="ECO:0000256" key="1">
    <source>
        <dbReference type="ARBA" id="ARBA00022801"/>
    </source>
</evidence>
<dbReference type="AlphaFoldDB" id="A0A0Z8GHF5"/>
<feature type="active site" description="Proton donor/acceptor" evidence="2">
    <location>
        <position position="140"/>
    </location>
</feature>
<dbReference type="GO" id="GO:0016787">
    <property type="term" value="F:hydrolase activity"/>
    <property type="evidence" value="ECO:0007669"/>
    <property type="project" value="UniProtKB-KW"/>
</dbReference>
<protein>
    <submittedName>
        <fullName evidence="3">Class C sortase</fullName>
    </submittedName>
</protein>
<dbReference type="InterPro" id="IPR005754">
    <property type="entry name" value="Sortase"/>
</dbReference>
<feature type="active site" description="Acyl-thioester intermediate" evidence="2">
    <location>
        <position position="202"/>
    </location>
</feature>
<name>A0A0Z8GHF5_STRSU</name>
<keyword evidence="1" id="KW-0378">Hydrolase</keyword>
<dbReference type="InterPro" id="IPR042002">
    <property type="entry name" value="Sortase_C"/>
</dbReference>